<protein>
    <submittedName>
        <fullName evidence="1">Uncharacterized protein</fullName>
    </submittedName>
</protein>
<proteinExistence type="predicted"/>
<evidence type="ECO:0000313" key="1">
    <source>
        <dbReference type="EMBL" id="MCC4211330.1"/>
    </source>
</evidence>
<dbReference type="Proteomes" id="UP001197770">
    <property type="component" value="Unassembled WGS sequence"/>
</dbReference>
<sequence length="209" mass="24077">MNELLEPIACCLATHTINYLEPVLEKYKKLSNLTGASLRDTLSKGKAAILRNRSFHFNQTLTQVEFDEALTIYDIKDQLLKIAEIKLEGETITYTWEHIIVNDNKYCHNRYSQFFEDQDFYIEYICITILSNQLDCEKHISRVDSGKVYISLQNACAANEFTSRQIRDYAKSFGIEIFNNTSTGKGLIEVNDYETLLLQAKACGLEYLL</sequence>
<dbReference type="EMBL" id="JAJGMW010000002">
    <property type="protein sequence ID" value="MCC4211330.1"/>
    <property type="molecule type" value="Genomic_DNA"/>
</dbReference>
<evidence type="ECO:0000313" key="2">
    <source>
        <dbReference type="Proteomes" id="UP001197770"/>
    </source>
</evidence>
<accession>A0ABS8GNR8</accession>
<keyword evidence="2" id="KW-1185">Reference proteome</keyword>
<dbReference type="RefSeq" id="WP_228228451.1">
    <property type="nucleotide sequence ID" value="NZ_JAJGMW010000002.1"/>
</dbReference>
<reference evidence="1 2" key="1">
    <citation type="submission" date="2021-11" db="EMBL/GenBank/DDBJ databases">
        <title>Seasonal and diel survey of microbial diversity of the Tyrrhenian coast.</title>
        <authorList>
            <person name="Gattoni G."/>
            <person name="Corral P."/>
        </authorList>
    </citation>
    <scope>NUCLEOTIDE SEQUENCE [LARGE SCALE GENOMIC DNA]</scope>
    <source>
        <strain evidence="1 2">Mr9</strain>
    </source>
</reference>
<organism evidence="1 2">
    <name type="scientific">Leeuwenhoekiella parthenopeia</name>
    <dbReference type="NCBI Taxonomy" id="2890320"/>
    <lineage>
        <taxon>Bacteria</taxon>
        <taxon>Pseudomonadati</taxon>
        <taxon>Bacteroidota</taxon>
        <taxon>Flavobacteriia</taxon>
        <taxon>Flavobacteriales</taxon>
        <taxon>Flavobacteriaceae</taxon>
        <taxon>Leeuwenhoekiella</taxon>
    </lineage>
</organism>
<name>A0ABS8GNR8_9FLAO</name>
<gene>
    <name evidence="1" type="ORF">LLW17_01250</name>
</gene>
<comment type="caution">
    <text evidence="1">The sequence shown here is derived from an EMBL/GenBank/DDBJ whole genome shotgun (WGS) entry which is preliminary data.</text>
</comment>